<evidence type="ECO:0000313" key="3">
    <source>
        <dbReference type="Proteomes" id="UP000257109"/>
    </source>
</evidence>
<reference evidence="2" key="1">
    <citation type="submission" date="2018-05" db="EMBL/GenBank/DDBJ databases">
        <title>Draft genome of Mucuna pruriens seed.</title>
        <authorList>
            <person name="Nnadi N.E."/>
            <person name="Vos R."/>
            <person name="Hasami M.H."/>
            <person name="Devisetty U.K."/>
            <person name="Aguiy J.C."/>
        </authorList>
    </citation>
    <scope>NUCLEOTIDE SEQUENCE [LARGE SCALE GENOMIC DNA]</scope>
    <source>
        <strain evidence="2">JCA_2017</strain>
    </source>
</reference>
<protein>
    <submittedName>
        <fullName evidence="2">Uncharacterized protein</fullName>
    </submittedName>
</protein>
<feature type="non-terminal residue" evidence="2">
    <location>
        <position position="1"/>
    </location>
</feature>
<dbReference type="OrthoDB" id="1436646at2759"/>
<proteinExistence type="predicted"/>
<evidence type="ECO:0000313" key="2">
    <source>
        <dbReference type="EMBL" id="RDX95564.1"/>
    </source>
</evidence>
<comment type="caution">
    <text evidence="2">The sequence shown here is derived from an EMBL/GenBank/DDBJ whole genome shotgun (WGS) entry which is preliminary data.</text>
</comment>
<feature type="region of interest" description="Disordered" evidence="1">
    <location>
        <begin position="1"/>
        <end position="74"/>
    </location>
</feature>
<sequence length="147" mass="16334">MLSQTNVAVTAMANHDTTRHAQAGNTASPPPHAVRDPPYGMPYGWNVKTPANEEQEQLKTEAQHQASPQTNTFAEDKWRSLEKRLHVVEGGNRSKLEVVDLCLIPDVDLPIDFKTSEFNKYKGSSCPRVHLAMYTTTRSLSTTSKIA</sequence>
<evidence type="ECO:0000256" key="1">
    <source>
        <dbReference type="SAM" id="MobiDB-lite"/>
    </source>
</evidence>
<gene>
    <name evidence="2" type="ORF">CR513_21895</name>
</gene>
<keyword evidence="3" id="KW-1185">Reference proteome</keyword>
<feature type="compositionally biased region" description="Polar residues" evidence="1">
    <location>
        <begin position="63"/>
        <end position="73"/>
    </location>
</feature>
<dbReference type="Proteomes" id="UP000257109">
    <property type="component" value="Unassembled WGS sequence"/>
</dbReference>
<dbReference type="EMBL" id="QJKJ01004098">
    <property type="protein sequence ID" value="RDX95564.1"/>
    <property type="molecule type" value="Genomic_DNA"/>
</dbReference>
<dbReference type="AlphaFoldDB" id="A0A371GYE1"/>
<accession>A0A371GYE1</accession>
<name>A0A371GYE1_MUCPR</name>
<organism evidence="2 3">
    <name type="scientific">Mucuna pruriens</name>
    <name type="common">Velvet bean</name>
    <name type="synonym">Dolichos pruriens</name>
    <dbReference type="NCBI Taxonomy" id="157652"/>
    <lineage>
        <taxon>Eukaryota</taxon>
        <taxon>Viridiplantae</taxon>
        <taxon>Streptophyta</taxon>
        <taxon>Embryophyta</taxon>
        <taxon>Tracheophyta</taxon>
        <taxon>Spermatophyta</taxon>
        <taxon>Magnoliopsida</taxon>
        <taxon>eudicotyledons</taxon>
        <taxon>Gunneridae</taxon>
        <taxon>Pentapetalae</taxon>
        <taxon>rosids</taxon>
        <taxon>fabids</taxon>
        <taxon>Fabales</taxon>
        <taxon>Fabaceae</taxon>
        <taxon>Papilionoideae</taxon>
        <taxon>50 kb inversion clade</taxon>
        <taxon>NPAAA clade</taxon>
        <taxon>indigoferoid/millettioid clade</taxon>
        <taxon>Phaseoleae</taxon>
        <taxon>Mucuna</taxon>
    </lineage>
</organism>